<dbReference type="PANTHER" id="PTHR43205">
    <property type="entry name" value="PROSTAGLANDIN REDUCTASE"/>
    <property type="match status" value="1"/>
</dbReference>
<dbReference type="Gene3D" id="3.90.180.10">
    <property type="entry name" value="Medium-chain alcohol dehydrogenases, catalytic domain"/>
    <property type="match status" value="1"/>
</dbReference>
<comment type="caution">
    <text evidence="3">The sequence shown here is derived from an EMBL/GenBank/DDBJ whole genome shotgun (WGS) entry which is preliminary data.</text>
</comment>
<dbReference type="Proteomes" id="UP000232060">
    <property type="component" value="Unassembled WGS sequence"/>
</dbReference>
<protein>
    <submittedName>
        <fullName evidence="3">NADP-dependent oxidoreductase</fullName>
    </submittedName>
</protein>
<evidence type="ECO:0000259" key="2">
    <source>
        <dbReference type="SMART" id="SM00829"/>
    </source>
</evidence>
<keyword evidence="4" id="KW-1185">Reference proteome</keyword>
<dbReference type="SUPFAM" id="SSF51735">
    <property type="entry name" value="NAD(P)-binding Rossmann-fold domains"/>
    <property type="match status" value="1"/>
</dbReference>
<dbReference type="AlphaFoldDB" id="A0A2M8HBE0"/>
<dbReference type="Pfam" id="PF00107">
    <property type="entry name" value="ADH_zinc_N"/>
    <property type="match status" value="1"/>
</dbReference>
<evidence type="ECO:0000256" key="1">
    <source>
        <dbReference type="ARBA" id="ARBA00023002"/>
    </source>
</evidence>
<dbReference type="PANTHER" id="PTHR43205:SF7">
    <property type="entry name" value="PROSTAGLANDIN REDUCTASE 1"/>
    <property type="match status" value="1"/>
</dbReference>
<evidence type="ECO:0000313" key="4">
    <source>
        <dbReference type="Proteomes" id="UP000232060"/>
    </source>
</evidence>
<evidence type="ECO:0000313" key="3">
    <source>
        <dbReference type="EMBL" id="PJC93791.1"/>
    </source>
</evidence>
<dbReference type="FunFam" id="3.40.50.720:FF:000121">
    <property type="entry name" value="Prostaglandin reductase 2"/>
    <property type="match status" value="1"/>
</dbReference>
<keyword evidence="1" id="KW-0560">Oxidoreductase</keyword>
<dbReference type="Gene3D" id="3.40.50.720">
    <property type="entry name" value="NAD(P)-binding Rossmann-like Domain"/>
    <property type="match status" value="1"/>
</dbReference>
<dbReference type="CDD" id="cd05288">
    <property type="entry name" value="PGDH"/>
    <property type="match status" value="1"/>
</dbReference>
<dbReference type="Pfam" id="PF16884">
    <property type="entry name" value="ADH_N_2"/>
    <property type="match status" value="1"/>
</dbReference>
<dbReference type="SMART" id="SM00829">
    <property type="entry name" value="PKS_ER"/>
    <property type="match status" value="1"/>
</dbReference>
<organism evidence="3 4">
    <name type="scientific">Aeromonas lusitana</name>
    <dbReference type="NCBI Taxonomy" id="931529"/>
    <lineage>
        <taxon>Bacteria</taxon>
        <taxon>Pseudomonadati</taxon>
        <taxon>Pseudomonadota</taxon>
        <taxon>Gammaproteobacteria</taxon>
        <taxon>Aeromonadales</taxon>
        <taxon>Aeromonadaceae</taxon>
        <taxon>Aeromonas</taxon>
    </lineage>
</organism>
<proteinExistence type="predicted"/>
<accession>A0A2M8HBE0</accession>
<dbReference type="InterPro" id="IPR013149">
    <property type="entry name" value="ADH-like_C"/>
</dbReference>
<dbReference type="GO" id="GO:0016628">
    <property type="term" value="F:oxidoreductase activity, acting on the CH-CH group of donors, NAD or NADP as acceptor"/>
    <property type="evidence" value="ECO:0007669"/>
    <property type="project" value="InterPro"/>
</dbReference>
<dbReference type="OrthoDB" id="9805663at2"/>
<dbReference type="InterPro" id="IPR011032">
    <property type="entry name" value="GroES-like_sf"/>
</dbReference>
<name>A0A2M8HBE0_9GAMM</name>
<gene>
    <name evidence="3" type="ORF">CUC44_07455</name>
</gene>
<reference evidence="3 4" key="1">
    <citation type="submission" date="2017-11" db="EMBL/GenBank/DDBJ databases">
        <title>Draft genome sequence of environmental isolate Aeromonas lusitania sp. nov. MDC 2473.</title>
        <authorList>
            <person name="Colston S.M."/>
            <person name="Navarro A."/>
            <person name="Martinez-Murcia A.J."/>
            <person name="Graf J."/>
        </authorList>
    </citation>
    <scope>NUCLEOTIDE SEQUENCE [LARGE SCALE GENOMIC DNA]</scope>
    <source>
        <strain evidence="3 4">MDC 2473</strain>
    </source>
</reference>
<dbReference type="InterPro" id="IPR041694">
    <property type="entry name" value="ADH_N_2"/>
</dbReference>
<dbReference type="InterPro" id="IPR020843">
    <property type="entry name" value="ER"/>
</dbReference>
<dbReference type="RefSeq" id="WP_100859345.1">
    <property type="nucleotide sequence ID" value="NZ_PGCP01000010.1"/>
</dbReference>
<feature type="domain" description="Enoyl reductase (ER)" evidence="2">
    <location>
        <begin position="16"/>
        <end position="331"/>
    </location>
</feature>
<dbReference type="InterPro" id="IPR045010">
    <property type="entry name" value="MDR_fam"/>
</dbReference>
<dbReference type="SUPFAM" id="SSF50129">
    <property type="entry name" value="GroES-like"/>
    <property type="match status" value="1"/>
</dbReference>
<dbReference type="InterPro" id="IPR036291">
    <property type="entry name" value="NAD(P)-bd_dom_sf"/>
</dbReference>
<dbReference type="EMBL" id="PGCP01000010">
    <property type="protein sequence ID" value="PJC93791.1"/>
    <property type="molecule type" value="Genomic_DNA"/>
</dbReference>
<sequence length="334" mass="35513">MSQLSHQIQLLRRPSGLPAPDDFTLQAVALPEPQVGEVLVANQWLSVDPYMRGRMSEAKSYVPPFALNAPLEGGAIGTVLASRHPGFKVGDRVSSMLGWRDSFVAKGEQLTRLPATDLPPQLFLGALGMPGMTAWAGLHQVAKLQAGETLLVSAASGAVGTMAVQLAKRVGAKVIGSTGSADKVAYLKTLGADAVINYRETPDLDAELARLAPEGIQVYFENVGGAMLEAALNHMALHGRIVLCGLIEQYNSNGEASGPRNLAQVIRKRILIQGLLVSDHWQHYGAFLAEAIPAFEAGALQSEETVSQGLASMPQAFIGLFQGRNTGKMLVKLD</sequence>